<dbReference type="PROSITE" id="PS51123">
    <property type="entry name" value="OMPA_2"/>
    <property type="match status" value="1"/>
</dbReference>
<dbReference type="EMBL" id="WELI01000001">
    <property type="protein sequence ID" value="KAB7733238.1"/>
    <property type="molecule type" value="Genomic_DNA"/>
</dbReference>
<feature type="domain" description="OmpA-like" evidence="2">
    <location>
        <begin position="338"/>
        <end position="451"/>
    </location>
</feature>
<dbReference type="SUPFAM" id="SSF103088">
    <property type="entry name" value="OmpA-like"/>
    <property type="match status" value="1"/>
</dbReference>
<gene>
    <name evidence="3" type="ORF">F5984_04730</name>
</gene>
<proteinExistence type="predicted"/>
<comment type="caution">
    <text evidence="3">The sequence shown here is derived from an EMBL/GenBank/DDBJ whole genome shotgun (WGS) entry which is preliminary data.</text>
</comment>
<evidence type="ECO:0000259" key="2">
    <source>
        <dbReference type="PROSITE" id="PS51123"/>
    </source>
</evidence>
<dbReference type="PANTHER" id="PTHR30329">
    <property type="entry name" value="STATOR ELEMENT OF FLAGELLAR MOTOR COMPLEX"/>
    <property type="match status" value="1"/>
</dbReference>
<evidence type="ECO:0000313" key="3">
    <source>
        <dbReference type="EMBL" id="KAB7733238.1"/>
    </source>
</evidence>
<evidence type="ECO:0000313" key="4">
    <source>
        <dbReference type="Proteomes" id="UP000488299"/>
    </source>
</evidence>
<reference evidence="3 4" key="1">
    <citation type="submission" date="2019-10" db="EMBL/GenBank/DDBJ databases">
        <title>Rudanella paleaurantiibacter sp. nov., isolated from sludge.</title>
        <authorList>
            <person name="Xu S.Q."/>
        </authorList>
    </citation>
    <scope>NUCLEOTIDE SEQUENCE [LARGE SCALE GENOMIC DNA]</scope>
    <source>
        <strain evidence="3 4">HX-22-17</strain>
    </source>
</reference>
<dbReference type="Pfam" id="PF06078">
    <property type="entry name" value="DUF937"/>
    <property type="match status" value="1"/>
</dbReference>
<dbReference type="InterPro" id="IPR006665">
    <property type="entry name" value="OmpA-like"/>
</dbReference>
<name>A0A7J5U5W2_9BACT</name>
<dbReference type="RefSeq" id="WP_152123075.1">
    <property type="nucleotide sequence ID" value="NZ_WELI01000001.1"/>
</dbReference>
<dbReference type="Gene3D" id="3.30.1330.60">
    <property type="entry name" value="OmpA-like domain"/>
    <property type="match status" value="1"/>
</dbReference>
<protein>
    <submittedName>
        <fullName evidence="3">OmpA family protein</fullName>
    </submittedName>
</protein>
<accession>A0A7J5U5W2</accession>
<sequence>MNFFAAFNDIVTPDVINKAAVFVEESAPKTQKAIEGLGLTVLGGLLKRTTSEIGVNQLFNYIQKGNYDGSQTAGLSSALKDPAQTNLLIAHGNDTISHLLPAMKSSIANMISSYAGIRNSSAVSLLGLTSGIVLDVLGKQVREQKMDADGLAAALFEQREDFVQKVPESLLPKLVEKLGLQQVMAGIAGPARRGEPAATPGRPISAPGPAVTAPVYDASSDSDNTNGLVGKIGIGLVLAAIIGAGAYMVYHNSRTGQTDDAGEVAETTVTTDAGQADTVARSMAVPVDTSAMRTKPATTSAVAPVAPSAASTTATAGAGTLTTALNGYMADVTAPKGRTFSLSAVSFQPGSTSLTPGSEATVTEIANFLKANPAAQIRLVGYANDAGAGTTNKALSFKRVNTIKSMLVAQGINYIRVDAVGLGTGSKPKPGDSTGTRTPSLRKIDMKVVYK</sequence>
<evidence type="ECO:0000256" key="1">
    <source>
        <dbReference type="PROSITE-ProRule" id="PRU00473"/>
    </source>
</evidence>
<organism evidence="3 4">
    <name type="scientific">Rudanella paleaurantiibacter</name>
    <dbReference type="NCBI Taxonomy" id="2614655"/>
    <lineage>
        <taxon>Bacteria</taxon>
        <taxon>Pseudomonadati</taxon>
        <taxon>Bacteroidota</taxon>
        <taxon>Cytophagia</taxon>
        <taxon>Cytophagales</taxon>
        <taxon>Cytophagaceae</taxon>
        <taxon>Rudanella</taxon>
    </lineage>
</organism>
<dbReference type="Pfam" id="PF00691">
    <property type="entry name" value="OmpA"/>
    <property type="match status" value="1"/>
</dbReference>
<dbReference type="InterPro" id="IPR050330">
    <property type="entry name" value="Bact_OuterMem_StrucFunc"/>
</dbReference>
<dbReference type="AlphaFoldDB" id="A0A7J5U5W2"/>
<dbReference type="CDD" id="cd07185">
    <property type="entry name" value="OmpA_C-like"/>
    <property type="match status" value="1"/>
</dbReference>
<dbReference type="InterPro" id="IPR036737">
    <property type="entry name" value="OmpA-like_sf"/>
</dbReference>
<dbReference type="GO" id="GO:0016020">
    <property type="term" value="C:membrane"/>
    <property type="evidence" value="ECO:0007669"/>
    <property type="project" value="UniProtKB-UniRule"/>
</dbReference>
<dbReference type="InterPro" id="IPR009282">
    <property type="entry name" value="DUF937"/>
</dbReference>
<dbReference type="Proteomes" id="UP000488299">
    <property type="component" value="Unassembled WGS sequence"/>
</dbReference>
<dbReference type="PANTHER" id="PTHR30329:SF21">
    <property type="entry name" value="LIPOPROTEIN YIAD-RELATED"/>
    <property type="match status" value="1"/>
</dbReference>
<keyword evidence="4" id="KW-1185">Reference proteome</keyword>
<keyword evidence="1" id="KW-0472">Membrane</keyword>